<proteinExistence type="predicted"/>
<keyword evidence="2" id="KW-1185">Reference proteome</keyword>
<comment type="caution">
    <text evidence="1">The sequence shown here is derived from an EMBL/GenBank/DDBJ whole genome shotgun (WGS) entry which is preliminary data.</text>
</comment>
<reference evidence="1" key="1">
    <citation type="submission" date="2023-03" db="EMBL/GenBank/DDBJ databases">
        <title>Massive genome expansion in bonnet fungi (Mycena s.s.) driven by repeated elements and novel gene families across ecological guilds.</title>
        <authorList>
            <consortium name="Lawrence Berkeley National Laboratory"/>
            <person name="Harder C.B."/>
            <person name="Miyauchi S."/>
            <person name="Viragh M."/>
            <person name="Kuo A."/>
            <person name="Thoen E."/>
            <person name="Andreopoulos B."/>
            <person name="Lu D."/>
            <person name="Skrede I."/>
            <person name="Drula E."/>
            <person name="Henrissat B."/>
            <person name="Morin E."/>
            <person name="Kohler A."/>
            <person name="Barry K."/>
            <person name="LaButti K."/>
            <person name="Morin E."/>
            <person name="Salamov A."/>
            <person name="Lipzen A."/>
            <person name="Mereny Z."/>
            <person name="Hegedus B."/>
            <person name="Baldrian P."/>
            <person name="Stursova M."/>
            <person name="Weitz H."/>
            <person name="Taylor A."/>
            <person name="Grigoriev I.V."/>
            <person name="Nagy L.G."/>
            <person name="Martin F."/>
            <person name="Kauserud H."/>
        </authorList>
    </citation>
    <scope>NUCLEOTIDE SEQUENCE</scope>
    <source>
        <strain evidence="1">9144</strain>
    </source>
</reference>
<protein>
    <submittedName>
        <fullName evidence="1">Uncharacterized protein</fullName>
    </submittedName>
</protein>
<evidence type="ECO:0000313" key="1">
    <source>
        <dbReference type="EMBL" id="KAJ7196092.1"/>
    </source>
</evidence>
<accession>A0AAD6Y682</accession>
<organism evidence="1 2">
    <name type="scientific">Mycena pura</name>
    <dbReference type="NCBI Taxonomy" id="153505"/>
    <lineage>
        <taxon>Eukaryota</taxon>
        <taxon>Fungi</taxon>
        <taxon>Dikarya</taxon>
        <taxon>Basidiomycota</taxon>
        <taxon>Agaricomycotina</taxon>
        <taxon>Agaricomycetes</taxon>
        <taxon>Agaricomycetidae</taxon>
        <taxon>Agaricales</taxon>
        <taxon>Marasmiineae</taxon>
        <taxon>Mycenaceae</taxon>
        <taxon>Mycena</taxon>
    </lineage>
</organism>
<dbReference type="EMBL" id="JARJCW010000086">
    <property type="protein sequence ID" value="KAJ7196092.1"/>
    <property type="molecule type" value="Genomic_DNA"/>
</dbReference>
<gene>
    <name evidence="1" type="ORF">GGX14DRAFT_198760</name>
</gene>
<name>A0AAD6Y682_9AGAR</name>
<evidence type="ECO:0000313" key="2">
    <source>
        <dbReference type="Proteomes" id="UP001219525"/>
    </source>
</evidence>
<sequence>MHEHTPGGDLDFCMGYIAICDSDQHHHPPATDISEAKNGKEVNYGTNLLESCLARVENTRTGGVFGVYCLYPVSDTMPRDRTLFAKVFGLVLDQSGFHPRLHSIFDGADSGLCSFCIDDFFLEELTYRELDTVHLVPKLQKLTFGFVSDNFAEELLETMIRLRWWSDQALQALLSPPPVARLRDIGVSRGYDFREVSASFQARITQLRAEGLEIAVR</sequence>
<dbReference type="AlphaFoldDB" id="A0AAD6Y682"/>
<dbReference type="Proteomes" id="UP001219525">
    <property type="component" value="Unassembled WGS sequence"/>
</dbReference>